<evidence type="ECO:0000313" key="7">
    <source>
        <dbReference type="EMBL" id="GHE28442.1"/>
    </source>
</evidence>
<dbReference type="InterPro" id="IPR003761">
    <property type="entry name" value="Exonuc_VII_S"/>
</dbReference>
<comment type="function">
    <text evidence="6">Bidirectionally degrades single-stranded DNA into large acid-insoluble oligonucleotides, which are then degraded further into small acid-soluble oligonucleotides.</text>
</comment>
<evidence type="ECO:0000256" key="6">
    <source>
        <dbReference type="HAMAP-Rule" id="MF_00337"/>
    </source>
</evidence>
<evidence type="ECO:0000256" key="2">
    <source>
        <dbReference type="ARBA" id="ARBA00022490"/>
    </source>
</evidence>
<dbReference type="NCBIfam" id="TIGR01280">
    <property type="entry name" value="xseB"/>
    <property type="match status" value="1"/>
</dbReference>
<keyword evidence="4 6" id="KW-0378">Hydrolase</keyword>
<dbReference type="Pfam" id="PF02609">
    <property type="entry name" value="Exonuc_VII_S"/>
    <property type="match status" value="1"/>
</dbReference>
<gene>
    <name evidence="6" type="primary">xseB</name>
    <name evidence="7" type="ORF">GCM10017764_08540</name>
</gene>
<dbReference type="EMBL" id="BNAF01000003">
    <property type="protein sequence ID" value="GHE28442.1"/>
    <property type="molecule type" value="Genomic_DNA"/>
</dbReference>
<comment type="subcellular location">
    <subcellularLocation>
        <location evidence="6">Cytoplasm</location>
    </subcellularLocation>
</comment>
<accession>A0ABQ3HRQ6</accession>
<protein>
    <recommendedName>
        <fullName evidence="6">Exodeoxyribonuclease 7 small subunit</fullName>
        <ecNumber evidence="6">3.1.11.6</ecNumber>
    </recommendedName>
    <alternativeName>
        <fullName evidence="6">Exodeoxyribonuclease VII small subunit</fullName>
        <shortName evidence="6">Exonuclease VII small subunit</shortName>
    </alternativeName>
</protein>
<keyword evidence="5 6" id="KW-0269">Exonuclease</keyword>
<comment type="caution">
    <text evidence="7">The sequence shown here is derived from an EMBL/GenBank/DDBJ whole genome shotgun (WGS) entry which is preliminary data.</text>
</comment>
<evidence type="ECO:0000256" key="3">
    <source>
        <dbReference type="ARBA" id="ARBA00022722"/>
    </source>
</evidence>
<evidence type="ECO:0000256" key="5">
    <source>
        <dbReference type="ARBA" id="ARBA00022839"/>
    </source>
</evidence>
<dbReference type="SUPFAM" id="SSF116842">
    <property type="entry name" value="XseB-like"/>
    <property type="match status" value="1"/>
</dbReference>
<reference evidence="8" key="1">
    <citation type="journal article" date="2019" name="Int. J. Syst. Evol. Microbiol.">
        <title>The Global Catalogue of Microorganisms (GCM) 10K type strain sequencing project: providing services to taxonomists for standard genome sequencing and annotation.</title>
        <authorList>
            <consortium name="The Broad Institute Genomics Platform"/>
            <consortium name="The Broad Institute Genome Sequencing Center for Infectious Disease"/>
            <person name="Wu L."/>
            <person name="Ma J."/>
        </authorList>
    </citation>
    <scope>NUCLEOTIDE SEQUENCE [LARGE SCALE GENOMIC DNA]</scope>
    <source>
        <strain evidence="8">CGMCC 1.12966</strain>
    </source>
</reference>
<keyword evidence="2 6" id="KW-0963">Cytoplasm</keyword>
<dbReference type="InterPro" id="IPR037004">
    <property type="entry name" value="Exonuc_VII_ssu_sf"/>
</dbReference>
<dbReference type="RefSeq" id="WP_189625391.1">
    <property type="nucleotide sequence ID" value="NZ_BNAF01000003.1"/>
</dbReference>
<name>A0ABQ3HRQ6_9SPHI</name>
<organism evidence="7 8">
    <name type="scientific">Sphingobacterium griseoflavum</name>
    <dbReference type="NCBI Taxonomy" id="1474952"/>
    <lineage>
        <taxon>Bacteria</taxon>
        <taxon>Pseudomonadati</taxon>
        <taxon>Bacteroidota</taxon>
        <taxon>Sphingobacteriia</taxon>
        <taxon>Sphingobacteriales</taxon>
        <taxon>Sphingobacteriaceae</taxon>
        <taxon>Sphingobacterium</taxon>
    </lineage>
</organism>
<dbReference type="Gene3D" id="1.10.287.1040">
    <property type="entry name" value="Exonuclease VII, small subunit"/>
    <property type="match status" value="1"/>
</dbReference>
<comment type="catalytic activity">
    <reaction evidence="6">
        <text>Exonucleolytic cleavage in either 5'- to 3'- or 3'- to 5'-direction to yield nucleoside 5'-phosphates.</text>
        <dbReference type="EC" id="3.1.11.6"/>
    </reaction>
</comment>
<evidence type="ECO:0000256" key="1">
    <source>
        <dbReference type="ARBA" id="ARBA00009998"/>
    </source>
</evidence>
<proteinExistence type="inferred from homology"/>
<comment type="subunit">
    <text evidence="6">Heterooligomer composed of large and small subunits.</text>
</comment>
<comment type="similarity">
    <text evidence="1 6">Belongs to the XseB family.</text>
</comment>
<evidence type="ECO:0000256" key="4">
    <source>
        <dbReference type="ARBA" id="ARBA00022801"/>
    </source>
</evidence>
<keyword evidence="8" id="KW-1185">Reference proteome</keyword>
<evidence type="ECO:0000313" key="8">
    <source>
        <dbReference type="Proteomes" id="UP000620550"/>
    </source>
</evidence>
<dbReference type="EC" id="3.1.11.6" evidence="6"/>
<dbReference type="HAMAP" id="MF_00337">
    <property type="entry name" value="Exonuc_7_S"/>
    <property type="match status" value="1"/>
</dbReference>
<sequence>MATVYTYEEAFQELQAIVSDIESGQINVDELTAKIQRAASLIAICKAKLSASEMEVEKLLAKLHAADERASSPVDEEE</sequence>
<dbReference type="Proteomes" id="UP000620550">
    <property type="component" value="Unassembled WGS sequence"/>
</dbReference>
<keyword evidence="3 6" id="KW-0540">Nuclease</keyword>